<feature type="compositionally biased region" description="Polar residues" evidence="1">
    <location>
        <begin position="221"/>
        <end position="237"/>
    </location>
</feature>
<protein>
    <recommendedName>
        <fullName evidence="4">DUF2479 domain-containing protein</fullName>
    </recommendedName>
</protein>
<evidence type="ECO:0000313" key="2">
    <source>
        <dbReference type="EMBL" id="HJF70888.1"/>
    </source>
</evidence>
<sequence length="615" mass="69785">MRIRVGKNIFFKLTVNRLNDEPEDFTDARNVRLTINRKYSSYQVSPPLTIHDNIIEFEFVGGGNATSGQYEVHLYYEKLNEASVTGIDKFYLDFCNAFILVDLTCKEDAGFESESPSINLKGIIERNRDWKDGVTPRIDPDTKRWMIGIEDTGVVAEGKDGLTPFIGENGNWWIGDVDTGKPSRGKAFEYSDFTEEQIKELQEPARAMIDALDTLDKAVTANEQQRINNENTRVSSENARKESENLRREAENTRASNEEARETAETGRASAEDNRVKAEQSRVETENNRVTAENTRVEKENERQTAENTRDTNEQSRKESETNRVKAEEGRVTEFNRLKSESETATLNATTQANYAKEQGDNVAGTVEEIKTAQDELTTSINDLTTVLNTQQGNRALYVAAGAVYNEQTGFYELNGLTDITEEEMKTIYLQTHVMDKLSSYYNIFASSTFRTNLGFNMGITQTNGRIVSFRESFFFNQKLEVLRLSFGNNINETRMIRTDDMFYAFHGCKKLKRIINQIYVYSIKDKSYFDHTFSQCILLETALLYKLSASISFPDSPLLSLESLQYLITNAANTSPITVTVHADVYDKIQDEGQVDWHALIEAATAKQITFATA</sequence>
<proteinExistence type="predicted"/>
<reference evidence="2" key="1">
    <citation type="journal article" date="2021" name="PeerJ">
        <title>Extensive microbial diversity within the chicken gut microbiome revealed by metagenomics and culture.</title>
        <authorList>
            <person name="Gilroy R."/>
            <person name="Ravi A."/>
            <person name="Getino M."/>
            <person name="Pursley I."/>
            <person name="Horton D.L."/>
            <person name="Alikhan N.F."/>
            <person name="Baker D."/>
            <person name="Gharbi K."/>
            <person name="Hall N."/>
            <person name="Watson M."/>
            <person name="Adriaenssens E.M."/>
            <person name="Foster-Nyarko E."/>
            <person name="Jarju S."/>
            <person name="Secka A."/>
            <person name="Antonio M."/>
            <person name="Oren A."/>
            <person name="Chaudhuri R.R."/>
            <person name="La Ragione R."/>
            <person name="Hildebrand F."/>
            <person name="Pallen M.J."/>
        </authorList>
    </citation>
    <scope>NUCLEOTIDE SEQUENCE</scope>
    <source>
        <strain evidence="2">6966</strain>
    </source>
</reference>
<dbReference type="EMBL" id="DYVS01000149">
    <property type="protein sequence ID" value="HJF70888.1"/>
    <property type="molecule type" value="Genomic_DNA"/>
</dbReference>
<feature type="compositionally biased region" description="Basic and acidic residues" evidence="1">
    <location>
        <begin position="238"/>
        <end position="287"/>
    </location>
</feature>
<reference evidence="2" key="2">
    <citation type="submission" date="2021-09" db="EMBL/GenBank/DDBJ databases">
        <authorList>
            <person name="Gilroy R."/>
        </authorList>
    </citation>
    <scope>NUCLEOTIDE SEQUENCE</scope>
    <source>
        <strain evidence="2">6966</strain>
    </source>
</reference>
<evidence type="ECO:0000313" key="3">
    <source>
        <dbReference type="Proteomes" id="UP000742098"/>
    </source>
</evidence>
<evidence type="ECO:0008006" key="4">
    <source>
        <dbReference type="Google" id="ProtNLM"/>
    </source>
</evidence>
<feature type="region of interest" description="Disordered" evidence="1">
    <location>
        <begin position="221"/>
        <end position="329"/>
    </location>
</feature>
<feature type="compositionally biased region" description="Basic and acidic residues" evidence="1">
    <location>
        <begin position="295"/>
        <end position="329"/>
    </location>
</feature>
<accession>A0A921H510</accession>
<dbReference type="AlphaFoldDB" id="A0A921H510"/>
<organism evidence="2 3">
    <name type="scientific">Butyricimonas virosa</name>
    <dbReference type="NCBI Taxonomy" id="544645"/>
    <lineage>
        <taxon>Bacteria</taxon>
        <taxon>Pseudomonadati</taxon>
        <taxon>Bacteroidota</taxon>
        <taxon>Bacteroidia</taxon>
        <taxon>Bacteroidales</taxon>
        <taxon>Odoribacteraceae</taxon>
        <taxon>Butyricimonas</taxon>
    </lineage>
</organism>
<comment type="caution">
    <text evidence="2">The sequence shown here is derived from an EMBL/GenBank/DDBJ whole genome shotgun (WGS) entry which is preliminary data.</text>
</comment>
<dbReference type="Proteomes" id="UP000742098">
    <property type="component" value="Unassembled WGS sequence"/>
</dbReference>
<evidence type="ECO:0000256" key="1">
    <source>
        <dbReference type="SAM" id="MobiDB-lite"/>
    </source>
</evidence>
<name>A0A921H510_9BACT</name>
<dbReference type="Gene3D" id="2.60.120.220">
    <property type="entry name" value="Satellite virus coat domain"/>
    <property type="match status" value="1"/>
</dbReference>
<gene>
    <name evidence="2" type="ORF">K8V05_09065</name>
</gene>